<evidence type="ECO:0000256" key="10">
    <source>
        <dbReference type="ARBA" id="ARBA00023273"/>
    </source>
</evidence>
<keyword evidence="10" id="KW-0966">Cell projection</keyword>
<gene>
    <name evidence="13" type="ORF">SMN809_LOCUS73368</name>
</gene>
<keyword evidence="3" id="KW-0963">Cytoplasm</keyword>
<evidence type="ECO:0000256" key="4">
    <source>
        <dbReference type="ARBA" id="ARBA00022737"/>
    </source>
</evidence>
<keyword evidence="4" id="KW-0677">Repeat</keyword>
<evidence type="ECO:0000259" key="12">
    <source>
        <dbReference type="PROSITE" id="PS51456"/>
    </source>
</evidence>
<dbReference type="GO" id="GO:0016459">
    <property type="term" value="C:myosin complex"/>
    <property type="evidence" value="ECO:0007669"/>
    <property type="project" value="UniProtKB-KW"/>
</dbReference>
<evidence type="ECO:0000313" key="13">
    <source>
        <dbReference type="EMBL" id="CAF5194269.1"/>
    </source>
</evidence>
<evidence type="ECO:0000256" key="11">
    <source>
        <dbReference type="PROSITE-ProRule" id="PRU00782"/>
    </source>
</evidence>
<comment type="caution">
    <text evidence="13">The sequence shown here is derived from an EMBL/GenBank/DDBJ whole genome shotgun (WGS) entry which is preliminary data.</text>
</comment>
<keyword evidence="11" id="KW-0009">Actin-binding</keyword>
<keyword evidence="7 11" id="KW-0518">Myosin</keyword>
<evidence type="ECO:0000256" key="1">
    <source>
        <dbReference type="ARBA" id="ARBA00004245"/>
    </source>
</evidence>
<evidence type="ECO:0000256" key="9">
    <source>
        <dbReference type="ARBA" id="ARBA00023212"/>
    </source>
</evidence>
<protein>
    <recommendedName>
        <fullName evidence="12">Myosin motor domain-containing protein</fullName>
    </recommendedName>
</protein>
<dbReference type="GO" id="GO:0004674">
    <property type="term" value="F:protein serine/threonine kinase activity"/>
    <property type="evidence" value="ECO:0007669"/>
    <property type="project" value="TreeGrafter"/>
</dbReference>
<evidence type="ECO:0000256" key="3">
    <source>
        <dbReference type="ARBA" id="ARBA00022490"/>
    </source>
</evidence>
<dbReference type="Gene3D" id="3.40.850.10">
    <property type="entry name" value="Kinesin motor domain"/>
    <property type="match status" value="1"/>
</dbReference>
<evidence type="ECO:0000313" key="14">
    <source>
        <dbReference type="Proteomes" id="UP000676336"/>
    </source>
</evidence>
<reference evidence="13" key="1">
    <citation type="submission" date="2021-02" db="EMBL/GenBank/DDBJ databases">
        <authorList>
            <person name="Nowell W R."/>
        </authorList>
    </citation>
    <scope>NUCLEOTIDE SEQUENCE</scope>
</reference>
<dbReference type="SUPFAM" id="SSF52540">
    <property type="entry name" value="P-loop containing nucleoside triphosphate hydrolases"/>
    <property type="match status" value="1"/>
</dbReference>
<dbReference type="InterPro" id="IPR027417">
    <property type="entry name" value="P-loop_NTPase"/>
</dbReference>
<sequence length="123" mass="14463">LQHRTAAEKDARNRLTVGAQYRNSLQILMDRMCASHPVFMRCLKPNQQKQAYLFDDSFVRAQLRYCGMLETTRIRKEGYSVRLSFEEFIQKYGLLSKARPSNVPSITCRYILEETHLTEWQLG</sequence>
<name>A0A8S3I9S1_9BILA</name>
<dbReference type="PANTHER" id="PTHR46256">
    <property type="entry name" value="AGAP011099-PA"/>
    <property type="match status" value="1"/>
</dbReference>
<dbReference type="GO" id="GO:0000146">
    <property type="term" value="F:microfilament motor activity"/>
    <property type="evidence" value="ECO:0007669"/>
    <property type="project" value="TreeGrafter"/>
</dbReference>
<dbReference type="AlphaFoldDB" id="A0A8S3I9S1"/>
<evidence type="ECO:0000256" key="8">
    <source>
        <dbReference type="ARBA" id="ARBA00023175"/>
    </source>
</evidence>
<feature type="region of interest" description="Actin-binding" evidence="11">
    <location>
        <begin position="25"/>
        <end position="47"/>
    </location>
</feature>
<evidence type="ECO:0000256" key="2">
    <source>
        <dbReference type="ARBA" id="ARBA00004316"/>
    </source>
</evidence>
<dbReference type="GO" id="GO:0030832">
    <property type="term" value="P:regulation of actin filament length"/>
    <property type="evidence" value="ECO:0007669"/>
    <property type="project" value="TreeGrafter"/>
</dbReference>
<feature type="domain" description="Myosin motor" evidence="12">
    <location>
        <begin position="1"/>
        <end position="123"/>
    </location>
</feature>
<keyword evidence="5" id="KW-0547">Nucleotide-binding</keyword>
<dbReference type="GO" id="GO:0005524">
    <property type="term" value="F:ATP binding"/>
    <property type="evidence" value="ECO:0007669"/>
    <property type="project" value="UniProtKB-KW"/>
</dbReference>
<dbReference type="Pfam" id="PF00063">
    <property type="entry name" value="Myosin_head"/>
    <property type="match status" value="1"/>
</dbReference>
<dbReference type="PROSITE" id="PS51456">
    <property type="entry name" value="MYOSIN_MOTOR"/>
    <property type="match status" value="1"/>
</dbReference>
<feature type="non-terminal residue" evidence="13">
    <location>
        <position position="1"/>
    </location>
</feature>
<keyword evidence="8" id="KW-0505">Motor protein</keyword>
<evidence type="ECO:0000256" key="6">
    <source>
        <dbReference type="ARBA" id="ARBA00022840"/>
    </source>
</evidence>
<evidence type="ECO:0000256" key="7">
    <source>
        <dbReference type="ARBA" id="ARBA00023123"/>
    </source>
</evidence>
<organism evidence="13 14">
    <name type="scientific">Rotaria magnacalcarata</name>
    <dbReference type="NCBI Taxonomy" id="392030"/>
    <lineage>
        <taxon>Eukaryota</taxon>
        <taxon>Metazoa</taxon>
        <taxon>Spiralia</taxon>
        <taxon>Gnathifera</taxon>
        <taxon>Rotifera</taxon>
        <taxon>Eurotatoria</taxon>
        <taxon>Bdelloidea</taxon>
        <taxon>Philodinida</taxon>
        <taxon>Philodinidae</taxon>
        <taxon>Rotaria</taxon>
    </lineage>
</organism>
<dbReference type="GO" id="GO:0003779">
    <property type="term" value="F:actin binding"/>
    <property type="evidence" value="ECO:0007669"/>
    <property type="project" value="UniProtKB-KW"/>
</dbReference>
<comment type="caution">
    <text evidence="11">Lacks conserved residue(s) required for the propagation of feature annotation.</text>
</comment>
<dbReference type="Proteomes" id="UP000676336">
    <property type="component" value="Unassembled WGS sequence"/>
</dbReference>
<dbReference type="InterPro" id="IPR036961">
    <property type="entry name" value="Kinesin_motor_dom_sf"/>
</dbReference>
<dbReference type="GO" id="GO:0042995">
    <property type="term" value="C:cell projection"/>
    <property type="evidence" value="ECO:0007669"/>
    <property type="project" value="UniProtKB-SubCell"/>
</dbReference>
<keyword evidence="6" id="KW-0067">ATP-binding</keyword>
<comment type="subcellular location">
    <subcellularLocation>
        <location evidence="2">Cell projection</location>
    </subcellularLocation>
    <subcellularLocation>
        <location evidence="1">Cytoplasm</location>
        <location evidence="1">Cytoskeleton</location>
    </subcellularLocation>
</comment>
<comment type="similarity">
    <text evidence="11">Belongs to the TRAFAC class myosin-kinesin ATPase superfamily. Myosin family.</text>
</comment>
<accession>A0A8S3I9S1</accession>
<dbReference type="InterPro" id="IPR052409">
    <property type="entry name" value="Myosin-III_kinase_activity"/>
</dbReference>
<dbReference type="PANTHER" id="PTHR46256:SF5">
    <property type="entry name" value="MYOSIN-IIIB-LIKE"/>
    <property type="match status" value="1"/>
</dbReference>
<dbReference type="InterPro" id="IPR001609">
    <property type="entry name" value="Myosin_head_motor_dom-like"/>
</dbReference>
<proteinExistence type="inferred from homology"/>
<dbReference type="EMBL" id="CAJOBI010327752">
    <property type="protein sequence ID" value="CAF5194269.1"/>
    <property type="molecule type" value="Genomic_DNA"/>
</dbReference>
<keyword evidence="9" id="KW-0206">Cytoskeleton</keyword>
<dbReference type="Gene3D" id="1.20.58.530">
    <property type="match status" value="1"/>
</dbReference>
<evidence type="ECO:0000256" key="5">
    <source>
        <dbReference type="ARBA" id="ARBA00022741"/>
    </source>
</evidence>